<dbReference type="Proteomes" id="UP000283805">
    <property type="component" value="Unassembled WGS sequence"/>
</dbReference>
<feature type="transmembrane region" description="Helical" evidence="1">
    <location>
        <begin position="32"/>
        <end position="50"/>
    </location>
</feature>
<comment type="caution">
    <text evidence="2">The sequence shown here is derived from an EMBL/GenBank/DDBJ whole genome shotgun (WGS) entry which is preliminary data.</text>
</comment>
<evidence type="ECO:0000313" key="3">
    <source>
        <dbReference type="Proteomes" id="UP000283805"/>
    </source>
</evidence>
<name>A0A3R7DB82_9EURY</name>
<evidence type="ECO:0000313" key="2">
    <source>
        <dbReference type="EMBL" id="RKD89256.1"/>
    </source>
</evidence>
<organism evidence="2 3">
    <name type="scientific">Halopiger aswanensis</name>
    <dbReference type="NCBI Taxonomy" id="148449"/>
    <lineage>
        <taxon>Archaea</taxon>
        <taxon>Methanobacteriati</taxon>
        <taxon>Methanobacteriota</taxon>
        <taxon>Stenosarchaea group</taxon>
        <taxon>Halobacteria</taxon>
        <taxon>Halobacteriales</taxon>
        <taxon>Natrialbaceae</taxon>
        <taxon>Halopiger</taxon>
    </lineage>
</organism>
<accession>A0A3R7DB82</accession>
<reference evidence="2 3" key="1">
    <citation type="submission" date="2018-09" db="EMBL/GenBank/DDBJ databases">
        <title>Genomic Encyclopedia of Archaeal and Bacterial Type Strains, Phase II (KMG-II): from individual species to whole genera.</title>
        <authorList>
            <person name="Goeker M."/>
        </authorList>
    </citation>
    <scope>NUCLEOTIDE SEQUENCE [LARGE SCALE GENOMIC DNA]</scope>
    <source>
        <strain evidence="2 3">DSM 13151</strain>
    </source>
</reference>
<keyword evidence="1" id="KW-0812">Transmembrane</keyword>
<protein>
    <submittedName>
        <fullName evidence="2">Uncharacterized protein</fullName>
    </submittedName>
</protein>
<dbReference type="AlphaFoldDB" id="A0A3R7DB82"/>
<keyword evidence="1" id="KW-0472">Membrane</keyword>
<proteinExistence type="predicted"/>
<gene>
    <name evidence="2" type="ORF">ATJ93_4088</name>
</gene>
<keyword evidence="1" id="KW-1133">Transmembrane helix</keyword>
<evidence type="ECO:0000256" key="1">
    <source>
        <dbReference type="SAM" id="Phobius"/>
    </source>
</evidence>
<dbReference type="EMBL" id="RAPO01000004">
    <property type="protein sequence ID" value="RKD89256.1"/>
    <property type="molecule type" value="Genomic_DNA"/>
</dbReference>
<keyword evidence="3" id="KW-1185">Reference proteome</keyword>
<sequence>MATDTGDDTQASRLDRAGSAETSILGPLQDSYALQTAAVGLIVTVIAFIVNTGIWPAILGIWGIALVLLGVAIHVGVTLSQRGTRG</sequence>
<feature type="transmembrane region" description="Helical" evidence="1">
    <location>
        <begin position="57"/>
        <end position="77"/>
    </location>
</feature>